<dbReference type="OMA" id="NDNTEYM"/>
<dbReference type="SUPFAM" id="SSF56935">
    <property type="entry name" value="Porins"/>
    <property type="match status" value="1"/>
</dbReference>
<name>A0A7V3ZHH1_DICTH</name>
<organism evidence="1">
    <name type="scientific">Dictyoglomus thermophilum</name>
    <dbReference type="NCBI Taxonomy" id="14"/>
    <lineage>
        <taxon>Bacteria</taxon>
        <taxon>Pseudomonadati</taxon>
        <taxon>Dictyoglomota</taxon>
        <taxon>Dictyoglomia</taxon>
        <taxon>Dictyoglomales</taxon>
        <taxon>Dictyoglomaceae</taxon>
        <taxon>Dictyoglomus</taxon>
    </lineage>
</organism>
<protein>
    <recommendedName>
        <fullName evidence="2">PorV/PorQ family protein</fullName>
    </recommendedName>
</protein>
<sequence>MKKSLIVGFLTIIFLLSITFASDTGGVFSPMIFNARSAGMGEAFTAISEGLSGLVYNPAGLTFEEKAMVGFSHTQLPQSFTRVEFVGGAINFGVFNVGLGFQATGVTNPDELLFPYYDATLNLTLAKKINEKLSIGTSLHSYIAKLDTGEAEGLGVDIGTIYEIIPNLKIGAVWYNPISYIKWNTGTVETAGRQDLVIGVSYKLTLGEFPLNFAFDFSLYDKIYFYQRLHLGLETQIPKTPVFIRTGYNGEKNTISFGLGVNINNIEFDYAFLYTKDLSNQHLFSLSLKF</sequence>
<reference evidence="1" key="1">
    <citation type="journal article" date="2020" name="mSystems">
        <title>Genome- and Community-Level Interaction Insights into Carbon Utilization and Element Cycling Functions of Hydrothermarchaeota in Hydrothermal Sediment.</title>
        <authorList>
            <person name="Zhou Z."/>
            <person name="Liu Y."/>
            <person name="Xu W."/>
            <person name="Pan J."/>
            <person name="Luo Z.H."/>
            <person name="Li M."/>
        </authorList>
    </citation>
    <scope>NUCLEOTIDE SEQUENCE [LARGE SCALE GENOMIC DNA]</scope>
    <source>
        <strain evidence="1">SpSt-70</strain>
    </source>
</reference>
<accession>A0A7V3ZHH1</accession>
<comment type="caution">
    <text evidence="1">The sequence shown here is derived from an EMBL/GenBank/DDBJ whole genome shotgun (WGS) entry which is preliminary data.</text>
</comment>
<evidence type="ECO:0000313" key="1">
    <source>
        <dbReference type="EMBL" id="HGK23092.1"/>
    </source>
</evidence>
<evidence type="ECO:0008006" key="2">
    <source>
        <dbReference type="Google" id="ProtNLM"/>
    </source>
</evidence>
<dbReference type="AlphaFoldDB" id="A0A7V3ZHH1"/>
<dbReference type="RefSeq" id="WP_012548235.1">
    <property type="nucleotide sequence ID" value="NZ_VTFL01000002.1"/>
</dbReference>
<dbReference type="EMBL" id="DTDV01000006">
    <property type="protein sequence ID" value="HGK23092.1"/>
    <property type="molecule type" value="Genomic_DNA"/>
</dbReference>
<gene>
    <name evidence="1" type="ORF">ENU78_01360</name>
</gene>
<dbReference type="Gene3D" id="2.40.160.60">
    <property type="entry name" value="Outer membrane protein transport protein (OMPP1/FadL/TodX)"/>
    <property type="match status" value="1"/>
</dbReference>
<proteinExistence type="predicted"/>